<evidence type="ECO:0000313" key="2">
    <source>
        <dbReference type="EnsemblPlants" id="OBART08G05470.1"/>
    </source>
</evidence>
<dbReference type="InterPro" id="IPR044974">
    <property type="entry name" value="Disease_R_plants"/>
</dbReference>
<sequence length="126" mass="14678">MERCRGLPLAIVAVGKLLRHKGRTEFAWWNVHDSLAWVKNSEDLGIGEASRILNFSIDDLPYKLKKCFLSCSIYPEDFLIKRKILIRSWVAQGFIDEAQEMHQQQAICIRCQDRRASLLPSIWFKT</sequence>
<dbReference type="SUPFAM" id="SSF52540">
    <property type="entry name" value="P-loop containing nucleoside triphosphate hydrolases"/>
    <property type="match status" value="1"/>
</dbReference>
<dbReference type="Pfam" id="PF23559">
    <property type="entry name" value="WHD_DRP"/>
    <property type="match status" value="1"/>
</dbReference>
<keyword evidence="3" id="KW-1185">Reference proteome</keyword>
<dbReference type="AlphaFoldDB" id="A0A0D3GX68"/>
<dbReference type="PANTHER" id="PTHR23155:SF943">
    <property type="entry name" value="OS08G0193700 PROTEIN"/>
    <property type="match status" value="1"/>
</dbReference>
<dbReference type="Gramene" id="OBART08G05470.1">
    <property type="protein sequence ID" value="OBART08G05470.1"/>
    <property type="gene ID" value="OBART08G05470"/>
</dbReference>
<dbReference type="eggNOG" id="KOG4658">
    <property type="taxonomic scope" value="Eukaryota"/>
</dbReference>
<dbReference type="GO" id="GO:0043531">
    <property type="term" value="F:ADP binding"/>
    <property type="evidence" value="ECO:0007669"/>
    <property type="project" value="InterPro"/>
</dbReference>
<evidence type="ECO:0000313" key="3">
    <source>
        <dbReference type="Proteomes" id="UP000026960"/>
    </source>
</evidence>
<dbReference type="Gene3D" id="1.10.8.430">
    <property type="entry name" value="Helical domain of apoptotic protease-activating factors"/>
    <property type="match status" value="1"/>
</dbReference>
<dbReference type="InterPro" id="IPR058922">
    <property type="entry name" value="WHD_DRP"/>
</dbReference>
<dbReference type="PANTHER" id="PTHR23155">
    <property type="entry name" value="DISEASE RESISTANCE PROTEIN RP"/>
    <property type="match status" value="1"/>
</dbReference>
<dbReference type="HOGENOM" id="CLU_1984997_0_0_1"/>
<dbReference type="Proteomes" id="UP000026960">
    <property type="component" value="Chromosome 8"/>
</dbReference>
<proteinExistence type="predicted"/>
<dbReference type="Gene3D" id="1.10.10.10">
    <property type="entry name" value="Winged helix-like DNA-binding domain superfamily/Winged helix DNA-binding domain"/>
    <property type="match status" value="1"/>
</dbReference>
<dbReference type="InterPro" id="IPR027417">
    <property type="entry name" value="P-loop_NTPase"/>
</dbReference>
<accession>A0A0D3GX68</accession>
<dbReference type="GO" id="GO:0098542">
    <property type="term" value="P:defense response to other organism"/>
    <property type="evidence" value="ECO:0007669"/>
    <property type="project" value="TreeGrafter"/>
</dbReference>
<feature type="domain" description="Disease resistance protein winged helix" evidence="1">
    <location>
        <begin position="73"/>
        <end position="102"/>
    </location>
</feature>
<dbReference type="InterPro" id="IPR036388">
    <property type="entry name" value="WH-like_DNA-bd_sf"/>
</dbReference>
<dbReference type="STRING" id="65489.A0A0D3GX68"/>
<name>A0A0D3GX68_9ORYZ</name>
<organism evidence="2">
    <name type="scientific">Oryza barthii</name>
    <dbReference type="NCBI Taxonomy" id="65489"/>
    <lineage>
        <taxon>Eukaryota</taxon>
        <taxon>Viridiplantae</taxon>
        <taxon>Streptophyta</taxon>
        <taxon>Embryophyta</taxon>
        <taxon>Tracheophyta</taxon>
        <taxon>Spermatophyta</taxon>
        <taxon>Magnoliopsida</taxon>
        <taxon>Liliopsida</taxon>
        <taxon>Poales</taxon>
        <taxon>Poaceae</taxon>
        <taxon>BOP clade</taxon>
        <taxon>Oryzoideae</taxon>
        <taxon>Oryzeae</taxon>
        <taxon>Oryzinae</taxon>
        <taxon>Oryza</taxon>
    </lineage>
</organism>
<evidence type="ECO:0000259" key="1">
    <source>
        <dbReference type="Pfam" id="PF23559"/>
    </source>
</evidence>
<dbReference type="EnsemblPlants" id="OBART08G05470.1">
    <property type="protein sequence ID" value="OBART08G05470.1"/>
    <property type="gene ID" value="OBART08G05470"/>
</dbReference>
<dbReference type="InterPro" id="IPR042197">
    <property type="entry name" value="Apaf_helical"/>
</dbReference>
<dbReference type="PaxDb" id="65489-OBART08G05470.1"/>
<reference evidence="2" key="1">
    <citation type="journal article" date="2009" name="Rice">
        <title>De Novo Next Generation Sequencing of Plant Genomes.</title>
        <authorList>
            <person name="Rounsley S."/>
            <person name="Marri P.R."/>
            <person name="Yu Y."/>
            <person name="He R."/>
            <person name="Sisneros N."/>
            <person name="Goicoechea J.L."/>
            <person name="Lee S.J."/>
            <person name="Angelova A."/>
            <person name="Kudrna D."/>
            <person name="Luo M."/>
            <person name="Affourtit J."/>
            <person name="Desany B."/>
            <person name="Knight J."/>
            <person name="Niazi F."/>
            <person name="Egholm M."/>
            <person name="Wing R.A."/>
        </authorList>
    </citation>
    <scope>NUCLEOTIDE SEQUENCE [LARGE SCALE GENOMIC DNA]</scope>
    <source>
        <strain evidence="2">cv. IRGC 105608</strain>
    </source>
</reference>
<protein>
    <recommendedName>
        <fullName evidence="1">Disease resistance protein winged helix domain-containing protein</fullName>
    </recommendedName>
</protein>
<reference evidence="2" key="2">
    <citation type="submission" date="2015-03" db="UniProtKB">
        <authorList>
            <consortium name="EnsemblPlants"/>
        </authorList>
    </citation>
    <scope>IDENTIFICATION</scope>
</reference>